<organism evidence="4 5">
    <name type="scientific">Aestuariibaculum sediminum</name>
    <dbReference type="NCBI Taxonomy" id="2770637"/>
    <lineage>
        <taxon>Bacteria</taxon>
        <taxon>Pseudomonadati</taxon>
        <taxon>Bacteroidota</taxon>
        <taxon>Flavobacteriia</taxon>
        <taxon>Flavobacteriales</taxon>
        <taxon>Flavobacteriaceae</taxon>
    </lineage>
</organism>
<sequence>MPLKTNFKIITIILTLCFSVKAFSQLSKTHYIPPLTSAEFGNANPEEQYIYISTPNNANINYTIKPVGQTTTNYITGTVSKTSPREIFIGSGNGQLFVASSQTSNIHSNKGYIIEADDPIYVSVRMNAGGGAQAGALVSKGSAALGKTFRVGSFTNENPQSNYLNFVSVMATEDDTQITFDDLPSGLNVENYSGTFPINTTLNKGESYIVATNSANSSINRDGLIGTLITSTKNIVVNCGSANGSFHNGNGRDYGIDQIVDLSKIGSEYIFVKGSGNNEWENILVVAHSNNTAIYINGNATPIATINAGQYYLIEGNYYNSNGNMYLETSQPVFVYQGIGATTSEANQGMFFVPPLSCEARGNLDNIAFIENIGSTTYSGGVSIVTKLGATVTVNGNPISVSPNSVTGNPDYVTYKILGLSGNVSVESTDELYCAYFNYNGAATSGSFYSGFPSPPEINFNIDLNPLGICIPNVRLEVANLGNFDSIEWFYNDGSGYISTGSQSLEYTPTQSGTYKLVGVLTCSNLTLESVEVPVSICPDDIDNDGIIDNIDIDNDNDGILNCTESYGDQPLDLTNILSGSTSVGNYTFNGTVTTEGNTSLTPVSGTSDGTIISETPNKNGTSETSVNYQLNFNKNIHLKVEYPSSTPSGNGTLTGDQSFIIRVPNTRTITLLDLDDQLLIDTNFDGIYESNVTQISAYEIRFKIKSNTLAFGQGTFGFYANNIDALTVIHRNNSETGGNYAAFSITATCIDKDTDGDNVPDALDLDSDNDGVPDSVENTGILIPLSYIDNDLNGLDDSYNIASLPMDTDNDGVPDYYDLDSDNDGIFDLTETGALGTFLSDTDINGVIDNGSSFGTNGLLDFAETSPDSGITTYVLDDLDNDTIFSYIDYDSDGDGCNDVIEAGFSDANNDNYLGDSPTLITNNNGVVTNASGYTLPLQNYNIPAPIIITAQPINTEVCNTYNTEITITANADSYQWEVSNDGTNWLNITDNANYNGAQTANLMILNAPINSNNYQFRVLLNKTGNSCGLYSDVALLTVHTLPLINTPVTLIQCDDDTDGISFFNLTEVNFEISANASNEKFSYFTSQTSAESGDINSSDFIETPTAYQNANNPYNDTVWARVENEFGCPSVAQIQLSVGVSQIPNGAINEILTACDDFLDINGIDNINNDNRDGIASFDFSYVKTMVENLFTPQTPEINFYRNEADALAEQNAIINTANYRNIGYPGTQNIYIRVDSPVSNDCQALGPYITLVVEELPVVNSVSIPRVCDDDFDGAYPFDVSTVENIVLGNQSLNDISIDYFDASGNPLNDFNGSPVTSPLPNILLMDNQTITIRLTNKTPNACYAETTLDFVVDQQPVAHPVATQIFCDDGSDGTAINDGLHTFDTSTFSNTILGNQSNMEIYFSYDDIDGNTISDATTLPNPWVSDSQTINVNVINPLNTSCVATTTIDLVVNPIPEFYINEEEIVCTSDPSFTVTLAPVQDNANEVLEYTWFDENGNQISNETTLDVSTPGNYSVTLTNPATLCSTTKSVIVKASELATITQDDITVVDISDHNSVTINNPSSLGSGTYQFALESKDGLVIFPYQDQPVFNNVRAGDYTLFVKDDICGIAELDVFVIGYRKFFTPNGDGQNDYWKIQGLDQSQTTSMVYIYDRYGKLIKQLDPLGIGWDGTFKGKVLSSDDYWFKVQLTDGRTFMGHFTLKR</sequence>
<reference evidence="4 5" key="1">
    <citation type="submission" date="2020-09" db="EMBL/GenBank/DDBJ databases">
        <title>TT11 complete genome.</title>
        <authorList>
            <person name="Wu Z."/>
        </authorList>
    </citation>
    <scope>NUCLEOTIDE SEQUENCE [LARGE SCALE GENOMIC DNA]</scope>
    <source>
        <strain evidence="4 5">TT11</strain>
    </source>
</reference>
<dbReference type="GO" id="GO:0005509">
    <property type="term" value="F:calcium ion binding"/>
    <property type="evidence" value="ECO:0007669"/>
    <property type="project" value="InterPro"/>
</dbReference>
<proteinExistence type="predicted"/>
<dbReference type="Proteomes" id="UP000600588">
    <property type="component" value="Unassembled WGS sequence"/>
</dbReference>
<keyword evidence="2" id="KW-0732">Signal</keyword>
<feature type="chain" id="PRO_5035297644" evidence="2">
    <location>
        <begin position="25"/>
        <end position="1707"/>
    </location>
</feature>
<dbReference type="EMBL" id="JACVXB010000003">
    <property type="protein sequence ID" value="MBD0832063.1"/>
    <property type="molecule type" value="Genomic_DNA"/>
</dbReference>
<dbReference type="InterPro" id="IPR026341">
    <property type="entry name" value="T9SS_type_B"/>
</dbReference>
<feature type="domain" description="IgGFc-binding protein N-terminal" evidence="3">
    <location>
        <begin position="137"/>
        <end position="431"/>
    </location>
</feature>
<dbReference type="Pfam" id="PF17517">
    <property type="entry name" value="IgGFc_binding"/>
    <property type="match status" value="1"/>
</dbReference>
<accession>A0A8J6U7J3</accession>
<dbReference type="InterPro" id="IPR028974">
    <property type="entry name" value="TSP_type-3_rpt"/>
</dbReference>
<keyword evidence="5" id="KW-1185">Reference proteome</keyword>
<evidence type="ECO:0000256" key="1">
    <source>
        <dbReference type="SAM" id="MobiDB-lite"/>
    </source>
</evidence>
<evidence type="ECO:0000313" key="4">
    <source>
        <dbReference type="EMBL" id="MBD0832063.1"/>
    </source>
</evidence>
<feature type="region of interest" description="Disordered" evidence="1">
    <location>
        <begin position="604"/>
        <end position="623"/>
    </location>
</feature>
<protein>
    <submittedName>
        <fullName evidence="4">T9SS type B sorting domain-containing protein</fullName>
    </submittedName>
</protein>
<evidence type="ECO:0000313" key="5">
    <source>
        <dbReference type="Proteomes" id="UP000600588"/>
    </source>
</evidence>
<dbReference type="Pfam" id="PF13585">
    <property type="entry name" value="CHU_C"/>
    <property type="match status" value="1"/>
</dbReference>
<evidence type="ECO:0000259" key="3">
    <source>
        <dbReference type="Pfam" id="PF17517"/>
    </source>
</evidence>
<dbReference type="NCBIfam" id="TIGR04131">
    <property type="entry name" value="Bac_Flav_CTERM"/>
    <property type="match status" value="1"/>
</dbReference>
<evidence type="ECO:0000256" key="2">
    <source>
        <dbReference type="SAM" id="SignalP"/>
    </source>
</evidence>
<dbReference type="RefSeq" id="WP_188229857.1">
    <property type="nucleotide sequence ID" value="NZ_JACVXB010000003.1"/>
</dbReference>
<comment type="caution">
    <text evidence="4">The sequence shown here is derived from an EMBL/GenBank/DDBJ whole genome shotgun (WGS) entry which is preliminary data.</text>
</comment>
<feature type="signal peptide" evidence="2">
    <location>
        <begin position="1"/>
        <end position="24"/>
    </location>
</feature>
<gene>
    <name evidence="4" type="ORF">ICJ83_07960</name>
</gene>
<name>A0A8J6U7J3_9FLAO</name>
<dbReference type="Gene3D" id="4.10.1080.10">
    <property type="entry name" value="TSP type-3 repeat"/>
    <property type="match status" value="1"/>
</dbReference>
<dbReference type="SUPFAM" id="SSF103647">
    <property type="entry name" value="TSP type-3 repeat"/>
    <property type="match status" value="1"/>
</dbReference>
<dbReference type="InterPro" id="IPR035234">
    <property type="entry name" value="IgGFc-bd_N"/>
</dbReference>